<feature type="domain" description="ATP-grasp" evidence="5">
    <location>
        <begin position="105"/>
        <end position="285"/>
    </location>
</feature>
<evidence type="ECO:0000256" key="3">
    <source>
        <dbReference type="ARBA" id="ARBA00022840"/>
    </source>
</evidence>
<dbReference type="EMBL" id="CP042913">
    <property type="protein sequence ID" value="QEG34942.1"/>
    <property type="molecule type" value="Genomic_DNA"/>
</dbReference>
<dbReference type="Gene3D" id="3.40.50.20">
    <property type="match status" value="1"/>
</dbReference>
<evidence type="ECO:0000256" key="2">
    <source>
        <dbReference type="ARBA" id="ARBA00022741"/>
    </source>
</evidence>
<dbReference type="PANTHER" id="PTHR21621:SF0">
    <property type="entry name" value="BETA-CITRYLGLUTAMATE SYNTHASE B-RELATED"/>
    <property type="match status" value="1"/>
</dbReference>
<dbReference type="InterPro" id="IPR013651">
    <property type="entry name" value="ATP-grasp_RimK-type"/>
</dbReference>
<name>A0A5B9QBQ4_9BACT</name>
<dbReference type="GO" id="GO:0009432">
    <property type="term" value="P:SOS response"/>
    <property type="evidence" value="ECO:0007669"/>
    <property type="project" value="TreeGrafter"/>
</dbReference>
<accession>A0A5B9QBQ4</accession>
<keyword evidence="7" id="KW-1185">Reference proteome</keyword>
<evidence type="ECO:0000313" key="6">
    <source>
        <dbReference type="EMBL" id="QEG34942.1"/>
    </source>
</evidence>
<keyword evidence="6" id="KW-0436">Ligase</keyword>
<evidence type="ECO:0000313" key="7">
    <source>
        <dbReference type="Proteomes" id="UP000323917"/>
    </source>
</evidence>
<dbReference type="PROSITE" id="PS50975">
    <property type="entry name" value="ATP_GRASP"/>
    <property type="match status" value="1"/>
</dbReference>
<evidence type="ECO:0000256" key="1">
    <source>
        <dbReference type="ARBA" id="ARBA00022723"/>
    </source>
</evidence>
<proteinExistence type="predicted"/>
<keyword evidence="2 4" id="KW-0547">Nucleotide-binding</keyword>
<dbReference type="EC" id="6.3.2.-" evidence="6"/>
<dbReference type="OrthoDB" id="9786585at2"/>
<dbReference type="AlphaFoldDB" id="A0A5B9QBQ4"/>
<dbReference type="InterPro" id="IPR004666">
    <property type="entry name" value="Rp_bS6_RimK/Lys_biosynth_LsyX"/>
</dbReference>
<dbReference type="Gene3D" id="3.30.1490.20">
    <property type="entry name" value="ATP-grasp fold, A domain"/>
    <property type="match status" value="1"/>
</dbReference>
<dbReference type="InterPro" id="IPR011761">
    <property type="entry name" value="ATP-grasp"/>
</dbReference>
<dbReference type="KEGG" id="bgok:Pr1d_22310"/>
<keyword evidence="3 4" id="KW-0067">ATP-binding</keyword>
<dbReference type="SUPFAM" id="SSF56059">
    <property type="entry name" value="Glutathione synthetase ATP-binding domain-like"/>
    <property type="match status" value="1"/>
</dbReference>
<evidence type="ECO:0000259" key="5">
    <source>
        <dbReference type="PROSITE" id="PS50975"/>
    </source>
</evidence>
<gene>
    <name evidence="6" type="primary">lysX</name>
    <name evidence="6" type="ORF">Pr1d_22310</name>
</gene>
<organism evidence="6 7">
    <name type="scientific">Bythopirellula goksoeyrii</name>
    <dbReference type="NCBI Taxonomy" id="1400387"/>
    <lineage>
        <taxon>Bacteria</taxon>
        <taxon>Pseudomonadati</taxon>
        <taxon>Planctomycetota</taxon>
        <taxon>Planctomycetia</taxon>
        <taxon>Pirellulales</taxon>
        <taxon>Lacipirellulaceae</taxon>
        <taxon>Bythopirellula</taxon>
    </lineage>
</organism>
<dbReference type="PANTHER" id="PTHR21621">
    <property type="entry name" value="RIBOSOMAL PROTEIN S6 MODIFICATION PROTEIN"/>
    <property type="match status" value="1"/>
</dbReference>
<keyword evidence="1" id="KW-0479">Metal-binding</keyword>
<dbReference type="Pfam" id="PF08443">
    <property type="entry name" value="RimK"/>
    <property type="match status" value="1"/>
</dbReference>
<dbReference type="Gene3D" id="3.30.470.20">
    <property type="entry name" value="ATP-grasp fold, B domain"/>
    <property type="match status" value="1"/>
</dbReference>
<dbReference type="RefSeq" id="WP_148073515.1">
    <property type="nucleotide sequence ID" value="NZ_CP042913.1"/>
</dbReference>
<evidence type="ECO:0000256" key="4">
    <source>
        <dbReference type="PROSITE-ProRule" id="PRU00409"/>
    </source>
</evidence>
<dbReference type="GO" id="GO:0005737">
    <property type="term" value="C:cytoplasm"/>
    <property type="evidence" value="ECO:0007669"/>
    <property type="project" value="TreeGrafter"/>
</dbReference>
<dbReference type="GO" id="GO:0005524">
    <property type="term" value="F:ATP binding"/>
    <property type="evidence" value="ECO:0007669"/>
    <property type="project" value="UniProtKB-UniRule"/>
</dbReference>
<dbReference type="Proteomes" id="UP000323917">
    <property type="component" value="Chromosome"/>
</dbReference>
<reference evidence="6 7" key="1">
    <citation type="submission" date="2019-08" db="EMBL/GenBank/DDBJ databases">
        <title>Deep-cultivation of Planctomycetes and their phenomic and genomic characterization uncovers novel biology.</title>
        <authorList>
            <person name="Wiegand S."/>
            <person name="Jogler M."/>
            <person name="Boedeker C."/>
            <person name="Pinto D."/>
            <person name="Vollmers J."/>
            <person name="Rivas-Marin E."/>
            <person name="Kohn T."/>
            <person name="Peeters S.H."/>
            <person name="Heuer A."/>
            <person name="Rast P."/>
            <person name="Oberbeckmann S."/>
            <person name="Bunk B."/>
            <person name="Jeske O."/>
            <person name="Meyerdierks A."/>
            <person name="Storesund J.E."/>
            <person name="Kallscheuer N."/>
            <person name="Luecker S."/>
            <person name="Lage O.M."/>
            <person name="Pohl T."/>
            <person name="Merkel B.J."/>
            <person name="Hornburger P."/>
            <person name="Mueller R.-W."/>
            <person name="Bruemmer F."/>
            <person name="Labrenz M."/>
            <person name="Spormann A.M."/>
            <person name="Op den Camp H."/>
            <person name="Overmann J."/>
            <person name="Amann R."/>
            <person name="Jetten M.S.M."/>
            <person name="Mascher T."/>
            <person name="Medema M.H."/>
            <person name="Devos D.P."/>
            <person name="Kaster A.-K."/>
            <person name="Ovreas L."/>
            <person name="Rohde M."/>
            <person name="Galperin M.Y."/>
            <person name="Jogler C."/>
        </authorList>
    </citation>
    <scope>NUCLEOTIDE SEQUENCE [LARGE SCALE GENOMIC DNA]</scope>
    <source>
        <strain evidence="6 7">Pr1d</strain>
    </source>
</reference>
<protein>
    <submittedName>
        <fullName evidence="6">Alpha-aminoadipate--LysW ligase LysX</fullName>
        <ecNumber evidence="6">6.3.2.-</ecNumber>
    </submittedName>
</protein>
<dbReference type="InterPro" id="IPR013815">
    <property type="entry name" value="ATP_grasp_subdomain_1"/>
</dbReference>
<sequence>MRIAILGNAGSWYTNDLTRAAGERHEIVPVDYQKLASTVGGDTTVHTAEQTLNECDALLVRSMPPGSLEQIIFRMDALANLAQAGVTVINPPRAIEVAVDKYLATTRLAAAGMLVPRTITCQTVEQALRAFDSLGGDVVLKPLFGSEGRGIVRLSDETIAIRTFKALAAVDSVFYLQEFLEHEGCDLRLLVLGDDVLGIRRCNELDWRTNISRGATGQPLEVTNDLAELAQRAAAAIGAPLAGVDLLPTRDGRLYAIEVNAVPGWRALAEVTGVDVAARVLGYLEAHPGS</sequence>
<dbReference type="GO" id="GO:0046872">
    <property type="term" value="F:metal ion binding"/>
    <property type="evidence" value="ECO:0007669"/>
    <property type="project" value="UniProtKB-KW"/>
</dbReference>
<dbReference type="GO" id="GO:0018169">
    <property type="term" value="F:ribosomal S6-glutamic acid ligase activity"/>
    <property type="evidence" value="ECO:0007669"/>
    <property type="project" value="TreeGrafter"/>
</dbReference>
<dbReference type="NCBIfam" id="TIGR00768">
    <property type="entry name" value="rimK_fam"/>
    <property type="match status" value="1"/>
</dbReference>